<proteinExistence type="predicted"/>
<reference evidence="1" key="1">
    <citation type="submission" date="2016-08" db="EMBL/GenBank/DDBJ databases">
        <authorList>
            <person name="Seilhamer J.J."/>
        </authorList>
    </citation>
    <scope>NUCLEOTIDE SEQUENCE</scope>
    <source>
        <strain evidence="1">86</strain>
    </source>
</reference>
<evidence type="ECO:0000313" key="1">
    <source>
        <dbReference type="EMBL" id="SCM83140.1"/>
    </source>
</evidence>
<dbReference type="EMBL" id="FMJE01000006">
    <property type="protein sequence ID" value="SCM83140.1"/>
    <property type="molecule type" value="Genomic_DNA"/>
</dbReference>
<gene>
    <name evidence="1" type="ORF">KL86SPO_60103</name>
</gene>
<accession>A0A212M082</accession>
<protein>
    <submittedName>
        <fullName evidence="1">Uncharacterized protein</fullName>
    </submittedName>
</protein>
<dbReference type="AlphaFoldDB" id="A0A212M082"/>
<organism evidence="1">
    <name type="scientific">uncultured Sporomusa sp</name>
    <dbReference type="NCBI Taxonomy" id="307249"/>
    <lineage>
        <taxon>Bacteria</taxon>
        <taxon>Bacillati</taxon>
        <taxon>Bacillota</taxon>
        <taxon>Negativicutes</taxon>
        <taxon>Selenomonadales</taxon>
        <taxon>Sporomusaceae</taxon>
        <taxon>Sporomusa</taxon>
        <taxon>environmental samples</taxon>
    </lineage>
</organism>
<sequence>MPLLLFSMKGNEHIRCIEILQGIVSRGLMQGATNTLDVLKFISDIDSGNFIPGQRTH</sequence>
<name>A0A212M082_9FIRM</name>